<accession>W2TA22</accession>
<proteinExistence type="predicted"/>
<gene>
    <name evidence="1" type="ORF">NECAME_03015</name>
</gene>
<sequence length="96" mass="11219">MIHDVVICVFRAKHADNELRSAQIGSRTISVRLRYHRDAHLLHTARLCSLTSSEQRRNRLPPPPPPIPHRFRLIDHKIHGFYGKFIDSKSEKRFDG</sequence>
<evidence type="ECO:0000313" key="1">
    <source>
        <dbReference type="EMBL" id="ETN78056.1"/>
    </source>
</evidence>
<dbReference type="KEGG" id="nai:NECAME_03015"/>
<keyword evidence="2" id="KW-1185">Reference proteome</keyword>
<protein>
    <submittedName>
        <fullName evidence="1">Uncharacterized protein</fullName>
    </submittedName>
</protein>
<evidence type="ECO:0000313" key="2">
    <source>
        <dbReference type="Proteomes" id="UP000053676"/>
    </source>
</evidence>
<dbReference type="EMBL" id="KI660117">
    <property type="protein sequence ID" value="ETN78056.1"/>
    <property type="molecule type" value="Genomic_DNA"/>
</dbReference>
<organism evidence="1 2">
    <name type="scientific">Necator americanus</name>
    <name type="common">Human hookworm</name>
    <dbReference type="NCBI Taxonomy" id="51031"/>
    <lineage>
        <taxon>Eukaryota</taxon>
        <taxon>Metazoa</taxon>
        <taxon>Ecdysozoa</taxon>
        <taxon>Nematoda</taxon>
        <taxon>Chromadorea</taxon>
        <taxon>Rhabditida</taxon>
        <taxon>Rhabditina</taxon>
        <taxon>Rhabditomorpha</taxon>
        <taxon>Strongyloidea</taxon>
        <taxon>Ancylostomatidae</taxon>
        <taxon>Bunostominae</taxon>
        <taxon>Necator</taxon>
    </lineage>
</organism>
<dbReference type="AlphaFoldDB" id="W2TA22"/>
<reference evidence="2" key="1">
    <citation type="journal article" date="2014" name="Nat. Genet.">
        <title>Genome of the human hookworm Necator americanus.</title>
        <authorList>
            <person name="Tang Y.T."/>
            <person name="Gao X."/>
            <person name="Rosa B.A."/>
            <person name="Abubucker S."/>
            <person name="Hallsworth-Pepin K."/>
            <person name="Martin J."/>
            <person name="Tyagi R."/>
            <person name="Heizer E."/>
            <person name="Zhang X."/>
            <person name="Bhonagiri-Palsikar V."/>
            <person name="Minx P."/>
            <person name="Warren W.C."/>
            <person name="Wang Q."/>
            <person name="Zhan B."/>
            <person name="Hotez P.J."/>
            <person name="Sternberg P.W."/>
            <person name="Dougall A."/>
            <person name="Gaze S.T."/>
            <person name="Mulvenna J."/>
            <person name="Sotillo J."/>
            <person name="Ranganathan S."/>
            <person name="Rabelo E.M."/>
            <person name="Wilson R.K."/>
            <person name="Felgner P.L."/>
            <person name="Bethony J."/>
            <person name="Hawdon J.M."/>
            <person name="Gasser R.B."/>
            <person name="Loukas A."/>
            <person name="Mitreva M."/>
        </authorList>
    </citation>
    <scope>NUCLEOTIDE SEQUENCE [LARGE SCALE GENOMIC DNA]</scope>
</reference>
<dbReference type="Proteomes" id="UP000053676">
    <property type="component" value="Unassembled WGS sequence"/>
</dbReference>
<name>W2TA22_NECAM</name>